<feature type="region of interest" description="Disordered" evidence="3">
    <location>
        <begin position="18"/>
        <end position="55"/>
    </location>
</feature>
<comment type="caution">
    <text evidence="4">The sequence shown here is derived from an EMBL/GenBank/DDBJ whole genome shotgun (WGS) entry which is preliminary data.</text>
</comment>
<evidence type="ECO:0000313" key="5">
    <source>
        <dbReference type="Proteomes" id="UP000797356"/>
    </source>
</evidence>
<evidence type="ECO:0000313" key="4">
    <source>
        <dbReference type="EMBL" id="KAG1370028.1"/>
    </source>
</evidence>
<feature type="region of interest" description="Disordered" evidence="3">
    <location>
        <begin position="73"/>
        <end position="93"/>
    </location>
</feature>
<keyword evidence="5" id="KW-1185">Reference proteome</keyword>
<dbReference type="PANTHER" id="PTHR12832:SF11">
    <property type="entry name" value="LD23868P"/>
    <property type="match status" value="1"/>
</dbReference>
<evidence type="ECO:0000256" key="3">
    <source>
        <dbReference type="SAM" id="MobiDB-lite"/>
    </source>
</evidence>
<dbReference type="InterPro" id="IPR008862">
    <property type="entry name" value="Tcp11"/>
</dbReference>
<sequence>MGSAGGVDWPEAGRPAAIALDFPAGETAMSPPPKVPRRIRRRLLESRSSPPASVEEIEAKLKEADLRRQQFHEWLSSKARPKPRSPSWSSQEEDLGQRLEARLFAAEQKRLSLLAKAQTRLARLDELRQAAKTGVEMRFEKEREELGTRVESRVQQAEVNRLRLLEAHMQRRAAAQERTARSLLQRIIRENKYKEYVRSAIFQKRAAAEKKRMGLLEAEKKRAHARVMQARRVAKTVCHQRESERRRMKEQLENRLQRQFHEWLSSKARPKPRSPSWSSQEEDLGQRLEARLFAAEQKRLSLLAKAQTRLARLDELRQAAKTGVEMRFEKEREELGTRVESRVQQAEVNRLRLLEAHMQRRAAAQERTARSLLQRIIRENKYKEYVRSAIFQKRAAAEKKRMGLLEAEKKRAHARVMQARRVAKTVCHQRESERRRMKEQLENRLQRAKRQRAEYLKQRGSPHSSARINWNKQGDFLSRKLARCWKRFVRSRKTTFALTKAYADLEINENSAKSMPFEQLALCIESATTLQTVKALLDRLESRFLLSQSQSSCSSSPENVDHLLKRLTSPNRKVASGKATRTRGVMKKGAKSSGSNKLSRYPVRVVLCAYMILGHPSAVLSGQGEREVALMESALHFVRLFELLIKIILDGPNSARSSRQSSPDVMSDDLDHHQESAGHSPRQQSFRSQLAAFDSAWCSYLYCFVVWKVKDARSLEEDLVRAACQLELSMMQTCKLTSEGQTCDLSHDMKAIQKQVTEDQKLLREKVQHLSGDVGIERMECALADARSKFFEAKETGSPLATPVAHIASPSTCNSSGQPLVSTSKEQHIVDNGRTNSVVRSLFGSASSSPPTAGKKTETVDVKSSSKMDRQLPADNELLVNEILHGGCDTFTNNLNINIGDETGIKAKVKETMEKAFWDGIMHAMKEDEPDYSRIVGLVKEVRDELCELAPNWKQEILDSIDLEILSQVLELVTLDTDYLGRILEYALIMLQKLSAPANEDEMRKTHKKLLSELADIAQSSDKQNGSFVIATIKGLRFVLEQIQTLKKEISKARIQLMEPIIKGSAGLEYLQKAFADRYGPPSVAASSLPLTAQWISSLRNSLEEEWSEHVDSLSVLSTSHGLPPVTALRTGGGTLLASKQGHLLINPSGGDLPECGGEKIDKCVRLGLLILVSAIEGLTIETVPETFKLNVMRLRSVQSQYQQIIVIATSILVLRQVLLSENSAVSPSDLERMISDTVKGLCELLERVPDVGIDEIIETMVRSSISLYPTSEAKLQSRKEMVARMLAKSLQNNDAVFARVSRSIYLAARGVVLGGSGAQGRGLADAALRRVGAVLLLDQVVKAGEVLIIMATTSGLVHGPWYKSVV</sequence>
<comment type="similarity">
    <text evidence="1">Belongs to the TCP11 family.</text>
</comment>
<organism evidence="4 5">
    <name type="scientific">Cocos nucifera</name>
    <name type="common">Coconut palm</name>
    <dbReference type="NCBI Taxonomy" id="13894"/>
    <lineage>
        <taxon>Eukaryota</taxon>
        <taxon>Viridiplantae</taxon>
        <taxon>Streptophyta</taxon>
        <taxon>Embryophyta</taxon>
        <taxon>Tracheophyta</taxon>
        <taxon>Spermatophyta</taxon>
        <taxon>Magnoliopsida</taxon>
        <taxon>Liliopsida</taxon>
        <taxon>Arecaceae</taxon>
        <taxon>Arecoideae</taxon>
        <taxon>Cocoseae</taxon>
        <taxon>Attaleinae</taxon>
        <taxon>Cocos</taxon>
    </lineage>
</organism>
<feature type="region of interest" description="Disordered" evidence="3">
    <location>
        <begin position="653"/>
        <end position="683"/>
    </location>
</feature>
<dbReference type="Pfam" id="PF05794">
    <property type="entry name" value="Tcp11"/>
    <property type="match status" value="1"/>
</dbReference>
<dbReference type="EMBL" id="CM017886">
    <property type="protein sequence ID" value="KAG1370028.1"/>
    <property type="molecule type" value="Genomic_DNA"/>
</dbReference>
<feature type="compositionally biased region" description="Basic residues" evidence="3">
    <location>
        <begin position="580"/>
        <end position="590"/>
    </location>
</feature>
<protein>
    <submittedName>
        <fullName evidence="4">T-complex protein 11-like protein 1</fullName>
    </submittedName>
</protein>
<feature type="region of interest" description="Disordered" evidence="3">
    <location>
        <begin position="572"/>
        <end position="596"/>
    </location>
</feature>
<feature type="compositionally biased region" description="Polar residues" evidence="3">
    <location>
        <begin position="654"/>
        <end position="664"/>
    </location>
</feature>
<evidence type="ECO:0000256" key="1">
    <source>
        <dbReference type="ARBA" id="ARBA00010954"/>
    </source>
</evidence>
<accession>A0A8K0NE59</accession>
<gene>
    <name evidence="4" type="ORF">COCNU_15G003940</name>
</gene>
<reference evidence="4" key="1">
    <citation type="journal article" date="2017" name="Gigascience">
        <title>The genome draft of coconut (Cocos nucifera).</title>
        <authorList>
            <person name="Xiao Y."/>
            <person name="Xu P."/>
            <person name="Fan H."/>
            <person name="Baudouin L."/>
            <person name="Xia W."/>
            <person name="Bocs S."/>
            <person name="Xu J."/>
            <person name="Li Q."/>
            <person name="Guo A."/>
            <person name="Zhou L."/>
            <person name="Li J."/>
            <person name="Wu Y."/>
            <person name="Ma Z."/>
            <person name="Armero A."/>
            <person name="Issali A.E."/>
            <person name="Liu N."/>
            <person name="Peng M."/>
            <person name="Yang Y."/>
        </authorList>
    </citation>
    <scope>NUCLEOTIDE SEQUENCE</scope>
    <source>
        <tissue evidence="4">Spear leaf of Hainan Tall coconut</tissue>
    </source>
</reference>
<dbReference type="Proteomes" id="UP000797356">
    <property type="component" value="Chromosome 15"/>
</dbReference>
<proteinExistence type="inferred from homology"/>
<name>A0A8K0NE59_COCNU</name>
<feature type="coiled-coil region" evidence="2">
    <location>
        <begin position="431"/>
        <end position="458"/>
    </location>
</feature>
<dbReference type="PANTHER" id="PTHR12832">
    <property type="entry name" value="TESTIS-SPECIFIC PROTEIN PBS13 T-COMPLEX 11"/>
    <property type="match status" value="1"/>
</dbReference>
<dbReference type="GO" id="GO:0007165">
    <property type="term" value="P:signal transduction"/>
    <property type="evidence" value="ECO:0007669"/>
    <property type="project" value="TreeGrafter"/>
</dbReference>
<keyword evidence="2" id="KW-0175">Coiled coil</keyword>
<evidence type="ECO:0000256" key="2">
    <source>
        <dbReference type="SAM" id="Coils"/>
    </source>
</evidence>
<reference evidence="4" key="2">
    <citation type="submission" date="2019-07" db="EMBL/GenBank/DDBJ databases">
        <authorList>
            <person name="Yang Y."/>
            <person name="Bocs S."/>
            <person name="Baudouin L."/>
        </authorList>
    </citation>
    <scope>NUCLEOTIDE SEQUENCE</scope>
    <source>
        <tissue evidence="4">Spear leaf of Hainan Tall coconut</tissue>
    </source>
</reference>
<dbReference type="OrthoDB" id="276323at2759"/>